<dbReference type="EMBL" id="KZ678137">
    <property type="protein sequence ID" value="PSN64919.1"/>
    <property type="molecule type" value="Genomic_DNA"/>
</dbReference>
<dbReference type="STRING" id="1448308.A0A2T2NHS7"/>
<organism evidence="1 2">
    <name type="scientific">Corynespora cassiicola Philippines</name>
    <dbReference type="NCBI Taxonomy" id="1448308"/>
    <lineage>
        <taxon>Eukaryota</taxon>
        <taxon>Fungi</taxon>
        <taxon>Dikarya</taxon>
        <taxon>Ascomycota</taxon>
        <taxon>Pezizomycotina</taxon>
        <taxon>Dothideomycetes</taxon>
        <taxon>Pleosporomycetidae</taxon>
        <taxon>Pleosporales</taxon>
        <taxon>Corynesporascaceae</taxon>
        <taxon>Corynespora</taxon>
    </lineage>
</organism>
<keyword evidence="2" id="KW-1185">Reference proteome</keyword>
<evidence type="ECO:0000313" key="2">
    <source>
        <dbReference type="Proteomes" id="UP000240883"/>
    </source>
</evidence>
<protein>
    <submittedName>
        <fullName evidence="1">Uncharacterized protein</fullName>
    </submittedName>
</protein>
<sequence>MAATCHFLRLPLELREEIYSLYLQPETKEGEFGGGQYHFDLDLYRVNRQLYYEAQTVFRREHVFVRIETPWPTAAWINAVNHISAEGLVPIVAAGPRASKFTSHHALVQITAPVHQTIPEHTMVILLPDLHLFCRVWYYSALNYPALNEHLRVGFVLRDPYYPASPRAIPCALQKQILLPFGCVKGLFQVDVEGFEPGVRAELERQMAVPNDTLAQCCEKGFAIMERGDALLADRLPAEALAVYIDAFHAIHILISGRTRRVQADHFFHDEITEGKFAGQTGATVRIVLRIKLVARVCAAYIQLAQWEEAVYWGMRSIKIMREAMDTEFEDFLSDWVGASDVGHIYLRTAIAFQKMEDAGSGELAEYKETAADVAGSARLFSLAVKYTRGAVSSGQASSGSAS</sequence>
<reference evidence="1 2" key="1">
    <citation type="journal article" date="2018" name="Front. Microbiol.">
        <title>Genome-Wide Analysis of Corynespora cassiicola Leaf Fall Disease Putative Effectors.</title>
        <authorList>
            <person name="Lopez D."/>
            <person name="Ribeiro S."/>
            <person name="Label P."/>
            <person name="Fumanal B."/>
            <person name="Venisse J.S."/>
            <person name="Kohler A."/>
            <person name="de Oliveira R.R."/>
            <person name="Labutti K."/>
            <person name="Lipzen A."/>
            <person name="Lail K."/>
            <person name="Bauer D."/>
            <person name="Ohm R.A."/>
            <person name="Barry K.W."/>
            <person name="Spatafora J."/>
            <person name="Grigoriev I.V."/>
            <person name="Martin F.M."/>
            <person name="Pujade-Renaud V."/>
        </authorList>
    </citation>
    <scope>NUCLEOTIDE SEQUENCE [LARGE SCALE GENOMIC DNA]</scope>
    <source>
        <strain evidence="1 2">Philippines</strain>
    </source>
</reference>
<dbReference type="AlphaFoldDB" id="A0A2T2NHS7"/>
<proteinExistence type="predicted"/>
<dbReference type="OrthoDB" id="5229512at2759"/>
<gene>
    <name evidence="1" type="ORF">BS50DRAFT_601474</name>
</gene>
<evidence type="ECO:0000313" key="1">
    <source>
        <dbReference type="EMBL" id="PSN64919.1"/>
    </source>
</evidence>
<accession>A0A2T2NHS7</accession>
<name>A0A2T2NHS7_CORCC</name>
<dbReference type="Proteomes" id="UP000240883">
    <property type="component" value="Unassembled WGS sequence"/>
</dbReference>